<gene>
    <name evidence="2" type="ORF">PCOAH_00008640</name>
</gene>
<feature type="compositionally biased region" description="Low complexity" evidence="1">
    <location>
        <begin position="78"/>
        <end position="88"/>
    </location>
</feature>
<reference evidence="3" key="1">
    <citation type="submission" date="2016-06" db="EMBL/GenBank/DDBJ databases">
        <title>First high quality genome sequence of Plasmodium coatneyi using continuous long reads from single molecule, real-time sequencing.</title>
        <authorList>
            <person name="Chien J.-T."/>
            <person name="Pakala S.B."/>
            <person name="Geraldo J.A."/>
            <person name="Lapp S.A."/>
            <person name="Barnwell J.W."/>
            <person name="Kissinger J.C."/>
            <person name="Galinski M.R."/>
            <person name="Humphrey J.C."/>
        </authorList>
    </citation>
    <scope>NUCLEOTIDE SEQUENCE [LARGE SCALE GENOMIC DNA]</scope>
    <source>
        <strain evidence="3">Hackeri</strain>
    </source>
</reference>
<dbReference type="KEGG" id="pcot:PCOAH_00008640"/>
<dbReference type="VEuPathDB" id="PlasmoDB:PCOAH_00008640"/>
<name>A0A1B1DUC0_9APIC</name>
<protein>
    <submittedName>
        <fullName evidence="2">Uncharacterized protein</fullName>
    </submittedName>
</protein>
<keyword evidence="3" id="KW-1185">Reference proteome</keyword>
<dbReference type="Proteomes" id="UP000092716">
    <property type="component" value="Chromosome 4"/>
</dbReference>
<evidence type="ECO:0000313" key="2">
    <source>
        <dbReference type="EMBL" id="ANQ06378.1"/>
    </source>
</evidence>
<dbReference type="OrthoDB" id="392791at2759"/>
<evidence type="ECO:0000256" key="1">
    <source>
        <dbReference type="SAM" id="MobiDB-lite"/>
    </source>
</evidence>
<organism evidence="2 3">
    <name type="scientific">Plasmodium coatneyi</name>
    <dbReference type="NCBI Taxonomy" id="208452"/>
    <lineage>
        <taxon>Eukaryota</taxon>
        <taxon>Sar</taxon>
        <taxon>Alveolata</taxon>
        <taxon>Apicomplexa</taxon>
        <taxon>Aconoidasida</taxon>
        <taxon>Haemosporida</taxon>
        <taxon>Plasmodiidae</taxon>
        <taxon>Plasmodium</taxon>
    </lineage>
</organism>
<dbReference type="RefSeq" id="XP_019913073.1">
    <property type="nucleotide sequence ID" value="XM_020057673.1"/>
</dbReference>
<evidence type="ECO:0000313" key="3">
    <source>
        <dbReference type="Proteomes" id="UP000092716"/>
    </source>
</evidence>
<accession>A0A1B1DUC0</accession>
<sequence>MKILRSLGRHVGCPLKIQRSKRTINKRSSVHLGNNYVYLSTLREWVKGEAKEEKLDEPYGITTLIRSNGNGVIDYPPKKVSSPPVSHSQHGRSTETEAVKNKIEHLMRRNTQGTLNDTVFQILSVINENPKNKDVYINKKVLIAFHTLLIRKKYHLSISKGSICNDLHPTIFHYIHHNANLHLKYYHLSNVSELLRGLSKYMHKVNPSECTKELVQNIFYFHFFSHFNNFYYLRRGVNLDSFRGDHEGGAFVKKGIHTEDCCHPGEGRNPPDRATLQLGTPPNGGLTQCPLKRSNPCGDPNQRDEVTFGHLNSYVVFLSNHPMYTSEKVLHTISLLANKVTQVDISAKLALSFLSSSMNIFDKQKGNRRKLLLQRKVNYDILHAVIRQWNDKVGVVTKEGGEPPCAHMNEAKKNAYPPFVPNLWAYSHIINILKILKVKNFLSSKFSFSEDVERCLMQLFKSAMSLLGRFTQGASPYLIGKEKCYSHWSAVPTQNELNSIATIYVNVAVLLSEVKNCSTLRWSIMTILNSCYRIVLTYYPMLHENMLINLVRGINHQVAAYSDMTSFRSCSSQMQEVEVGRDPPCGMSHSREGEELLNAPKALLHLLGEVTNCLIFPSREEKRLPTEKLIIVLSYLDKISKIYLPFTNNEMLKGCILKLLQEIGKQILNEEANVSNHHMLILMNVELSHRGGQLNVPLLHACLNHLEEGSSNLFQNEAEIILFLHFLKRFREAKKVCGDCTYTHSEDHTQHDDTLLFHRETASRGSLYQVDRMVTQLADKVTRVVFFPRVPNLANAPTWFNQTTPLIRGPHKMYPLRVYFLAYEHISPNYPNGERIKDTLLNRLTQLMQLQKGKLTEEDFFSIMSSLLKHKIVDHNAYLLYDSFLRTRGGFLQMKYVFLVLKRILEEISEGNLLSICTHDSSSQVSVDSPLLSIINTSCDLILRDNQYRENFTFFKEILHVYLDKYPCFGEITPQFNLFLLAHFNNFLCTMEQLSESELARLVYHMASFYYTINKFSNDGFDICGAKCNLTCHTVANSWGEKKEQVKIRGDSIGSSHRLLPTPSHNDVKSDGASHLNNQGSITVHSGEDKMIPYNEQDMGKKLLQQLNCLLDALYTEELKRQKRNDHMRLSLSNIIQVFLSLKNAKLRHIDLMRVLSERCVSVMFSQRGTIKLELQIRFFNSVVFLDYLNALDEAFLRLGHCHPRGEDDTSMQPRHILYEHFQQLPRQALYTSNISTYLLNFVSILDYLPIQHQRRGGQKAARWVCELLQMFFPKEVVRSTNTSTRSSKNDQCYSPPPTNLDKRNVFLLLSLLHLGKYPHVNIGTFPLKFLQQFYSHFILSEFAHLGVSSAVRSSSTHQSIYKFLETYLRKEFPNYDIYNEEEVLLYKVDLVIRPKRHSHLSTCVC</sequence>
<proteinExistence type="predicted"/>
<dbReference type="GeneID" id="30907587"/>
<feature type="region of interest" description="Disordered" evidence="1">
    <location>
        <begin position="77"/>
        <end position="98"/>
    </location>
</feature>
<feature type="region of interest" description="Disordered" evidence="1">
    <location>
        <begin position="1054"/>
        <end position="1073"/>
    </location>
</feature>
<dbReference type="EMBL" id="CP016242">
    <property type="protein sequence ID" value="ANQ06378.1"/>
    <property type="molecule type" value="Genomic_DNA"/>
</dbReference>